<organism evidence="1 2">
    <name type="scientific">Legionella brunensis</name>
    <dbReference type="NCBI Taxonomy" id="29422"/>
    <lineage>
        <taxon>Bacteria</taxon>
        <taxon>Pseudomonadati</taxon>
        <taxon>Pseudomonadota</taxon>
        <taxon>Gammaproteobacteria</taxon>
        <taxon>Legionellales</taxon>
        <taxon>Legionellaceae</taxon>
        <taxon>Legionella</taxon>
    </lineage>
</organism>
<sequence length="273" mass="32031">MIPISAITEWREYAPWGSSAQVEHDLLLSRILVELFNNAFLSSKLAFRGGTAIHKLFLKQVVRFSEDIDLVQLNAEPIGDTLGELHHLLNSWMGEPKVKFAEGRATMIYRVQSEEENKPIRIKIEINTRDHFNVLDRIEIPFAVSNKWFSGETKINTYQLEELMATKLKALYQRKKGRDLFDFYAVVKEVGINIEEVLHCFDFYMDAHNNKVTKAQFQKNLEQKRKSKIFNTDMHALLPENMSYEYDVEWIYQYLFNEVVHRLPGEPWKGLDK</sequence>
<reference evidence="1 2" key="1">
    <citation type="submission" date="2015-11" db="EMBL/GenBank/DDBJ databases">
        <title>Genomic analysis of 38 Legionella species identifies large and diverse effector repertoires.</title>
        <authorList>
            <person name="Burstein D."/>
            <person name="Amaro F."/>
            <person name="Zusman T."/>
            <person name="Lifshitz Z."/>
            <person name="Cohen O."/>
            <person name="Gilbert J.A."/>
            <person name="Pupko T."/>
            <person name="Shuman H.A."/>
            <person name="Segal G."/>
        </authorList>
    </citation>
    <scope>NUCLEOTIDE SEQUENCE [LARGE SCALE GENOMIC DNA]</scope>
    <source>
        <strain evidence="1 2">ATCC 43878</strain>
    </source>
</reference>
<evidence type="ECO:0008006" key="3">
    <source>
        <dbReference type="Google" id="ProtNLM"/>
    </source>
</evidence>
<dbReference type="PATRIC" id="fig|29422.6.peg.3453"/>
<dbReference type="InterPro" id="IPR014942">
    <property type="entry name" value="AbiEii"/>
</dbReference>
<dbReference type="RefSeq" id="WP_035896036.1">
    <property type="nucleotide sequence ID" value="NZ_CAAAHU010000024.1"/>
</dbReference>
<dbReference type="EMBL" id="LNXV01000037">
    <property type="protein sequence ID" value="KTC76555.1"/>
    <property type="molecule type" value="Genomic_DNA"/>
</dbReference>
<dbReference type="OrthoDB" id="1550603at2"/>
<dbReference type="Pfam" id="PF08843">
    <property type="entry name" value="AbiEii"/>
    <property type="match status" value="1"/>
</dbReference>
<evidence type="ECO:0000313" key="1">
    <source>
        <dbReference type="EMBL" id="KTC76555.1"/>
    </source>
</evidence>
<proteinExistence type="predicted"/>
<dbReference type="STRING" id="29422.Lbru_3268"/>
<dbReference type="AlphaFoldDB" id="A0A0W0RZR6"/>
<dbReference type="Proteomes" id="UP000054742">
    <property type="component" value="Unassembled WGS sequence"/>
</dbReference>
<evidence type="ECO:0000313" key="2">
    <source>
        <dbReference type="Proteomes" id="UP000054742"/>
    </source>
</evidence>
<accession>A0A0W0RZR6</accession>
<name>A0A0W0RZR6_9GAMM</name>
<gene>
    <name evidence="1" type="ORF">Lbru_3268</name>
</gene>
<keyword evidence="2" id="KW-1185">Reference proteome</keyword>
<dbReference type="Gene3D" id="3.10.450.620">
    <property type="entry name" value="JHP933, nucleotidyltransferase-like core domain"/>
    <property type="match status" value="1"/>
</dbReference>
<protein>
    <recommendedName>
        <fullName evidence="3">Nucleotidyl transferase AbiEii/AbiGii toxin family protein</fullName>
    </recommendedName>
</protein>
<comment type="caution">
    <text evidence="1">The sequence shown here is derived from an EMBL/GenBank/DDBJ whole genome shotgun (WGS) entry which is preliminary data.</text>
</comment>